<reference evidence="2" key="2">
    <citation type="submission" date="2019-10" db="EMBL/GenBank/DDBJ databases">
        <authorList>
            <consortium name="NCBI Genome Project"/>
        </authorList>
    </citation>
    <scope>NUCLEOTIDE SEQUENCE</scope>
    <source>
        <strain evidence="2">NI907</strain>
    </source>
</reference>
<evidence type="ECO:0008006" key="3">
    <source>
        <dbReference type="Google" id="ProtNLM"/>
    </source>
</evidence>
<keyword evidence="1" id="KW-1185">Reference proteome</keyword>
<dbReference type="GeneID" id="41962127"/>
<dbReference type="KEGG" id="pgri:PgNI_07203"/>
<organism evidence="1 2">
    <name type="scientific">Pyricularia grisea</name>
    <name type="common">Crabgrass-specific blast fungus</name>
    <name type="synonym">Magnaporthe grisea</name>
    <dbReference type="NCBI Taxonomy" id="148305"/>
    <lineage>
        <taxon>Eukaryota</taxon>
        <taxon>Fungi</taxon>
        <taxon>Dikarya</taxon>
        <taxon>Ascomycota</taxon>
        <taxon>Pezizomycotina</taxon>
        <taxon>Sordariomycetes</taxon>
        <taxon>Sordariomycetidae</taxon>
        <taxon>Magnaporthales</taxon>
        <taxon>Pyriculariaceae</taxon>
        <taxon>Pyricularia</taxon>
    </lineage>
</organism>
<name>A0A6P8B204_PYRGI</name>
<reference evidence="2" key="3">
    <citation type="submission" date="2025-08" db="UniProtKB">
        <authorList>
            <consortium name="RefSeq"/>
        </authorList>
    </citation>
    <scope>IDENTIFICATION</scope>
    <source>
        <strain evidence="2">NI907</strain>
    </source>
</reference>
<accession>A0A6P8B204</accession>
<sequence length="175" mass="19422">MRINDIIATLPLLGAAAAVDMRHYDPRRQVERAFGSYLEKLYATAEDPRATHSFTNFFTPQGKLTVLNSVASDPAAIIALKEALLPPAGNKQWNHLPNITTVYSETPRFKTYDVLGVIETRFNGRDCTKAYYSTRFTVTKDSSGVPQLQPHAGNLVHYDDYIVTPPHSPTGIPCD</sequence>
<reference evidence="2" key="1">
    <citation type="journal article" date="2019" name="Mol. Biol. Evol.">
        <title>Blast fungal genomes show frequent chromosomal changes, gene gains and losses, and effector gene turnover.</title>
        <authorList>
            <person name="Gomez Luciano L.B."/>
            <person name="Jason Tsai I."/>
            <person name="Chuma I."/>
            <person name="Tosa Y."/>
            <person name="Chen Y.H."/>
            <person name="Li J.Y."/>
            <person name="Li M.Y."/>
            <person name="Jade Lu M.Y."/>
            <person name="Nakayashiki H."/>
            <person name="Li W.H."/>
        </authorList>
    </citation>
    <scope>NUCLEOTIDE SEQUENCE</scope>
    <source>
        <strain evidence="2">NI907</strain>
    </source>
</reference>
<evidence type="ECO:0000313" key="2">
    <source>
        <dbReference type="RefSeq" id="XP_030981256.1"/>
    </source>
</evidence>
<evidence type="ECO:0000313" key="1">
    <source>
        <dbReference type="Proteomes" id="UP000515153"/>
    </source>
</evidence>
<dbReference type="AlphaFoldDB" id="A0A6P8B204"/>
<dbReference type="RefSeq" id="XP_030981256.1">
    <property type="nucleotide sequence ID" value="XM_031127218.1"/>
</dbReference>
<proteinExistence type="predicted"/>
<gene>
    <name evidence="2" type="ORF">PgNI_07203</name>
</gene>
<protein>
    <recommendedName>
        <fullName evidence="3">SnoaL-like domain-containing protein</fullName>
    </recommendedName>
</protein>
<dbReference type="Proteomes" id="UP000515153">
    <property type="component" value="Unplaced"/>
</dbReference>